<name>A0A3L6QUC0_PANMI</name>
<dbReference type="InterPro" id="IPR006566">
    <property type="entry name" value="FBD"/>
</dbReference>
<dbReference type="EMBL" id="PQIB02000011">
    <property type="protein sequence ID" value="RLM87292.1"/>
    <property type="molecule type" value="Genomic_DNA"/>
</dbReference>
<dbReference type="Proteomes" id="UP000275267">
    <property type="component" value="Unassembled WGS sequence"/>
</dbReference>
<dbReference type="PANTHER" id="PTHR34709">
    <property type="entry name" value="OS10G0396666 PROTEIN"/>
    <property type="match status" value="1"/>
</dbReference>
<dbReference type="PANTHER" id="PTHR34709:SF62">
    <property type="entry name" value="OS12G0545400 PROTEIN"/>
    <property type="match status" value="1"/>
</dbReference>
<dbReference type="AlphaFoldDB" id="A0A3L6QUC0"/>
<evidence type="ECO:0000313" key="3">
    <source>
        <dbReference type="Proteomes" id="UP000275267"/>
    </source>
</evidence>
<keyword evidence="3" id="KW-1185">Reference proteome</keyword>
<evidence type="ECO:0000259" key="1">
    <source>
        <dbReference type="Pfam" id="PF08387"/>
    </source>
</evidence>
<gene>
    <name evidence="2" type="ORF">C2845_PM04G24510</name>
</gene>
<accession>A0A3L6QUC0</accession>
<sequence>MLQPENLTVAVAVKAIAPFPVALMLPRLDGTRSLTLDVQGVSLVTPQLILSATVRLRQVVIFATRLKKLAFEARAGVVDDFALLCLAPEVEDLSWQCINRASRVRFGDIWSLTIVTMKTSETKGQLQQSPPSNTLSLGIWERRVVYSLIKRLKLDIHKFQARIRCSANCPCIQLNNWGSQTVSLTHLNEMEIKGVRGEDHDIDILKVILRSAAMLERVTITFKTKSKQRIRRFSSKIQSILKAHPSVKCRMYHCSGEQSVEMLVGSLSTAAVVDQKSGWGLVSLQLILMDPKLPEVPLQLVFMEPKQPERRCSLYLSLDLYCVPKLLASVMLYVRPSIERSKFKLDWDWKKLATILFSLLSSAMSPMLLMATTSSHTREAS</sequence>
<proteinExistence type="predicted"/>
<comment type="caution">
    <text evidence="2">The sequence shown here is derived from an EMBL/GenBank/DDBJ whole genome shotgun (WGS) entry which is preliminary data.</text>
</comment>
<protein>
    <recommendedName>
        <fullName evidence="1">FBD domain-containing protein</fullName>
    </recommendedName>
</protein>
<dbReference type="InterPro" id="IPR055312">
    <property type="entry name" value="FBL15-like"/>
</dbReference>
<organism evidence="2 3">
    <name type="scientific">Panicum miliaceum</name>
    <name type="common">Proso millet</name>
    <name type="synonym">Broomcorn millet</name>
    <dbReference type="NCBI Taxonomy" id="4540"/>
    <lineage>
        <taxon>Eukaryota</taxon>
        <taxon>Viridiplantae</taxon>
        <taxon>Streptophyta</taxon>
        <taxon>Embryophyta</taxon>
        <taxon>Tracheophyta</taxon>
        <taxon>Spermatophyta</taxon>
        <taxon>Magnoliopsida</taxon>
        <taxon>Liliopsida</taxon>
        <taxon>Poales</taxon>
        <taxon>Poaceae</taxon>
        <taxon>PACMAD clade</taxon>
        <taxon>Panicoideae</taxon>
        <taxon>Panicodae</taxon>
        <taxon>Paniceae</taxon>
        <taxon>Panicinae</taxon>
        <taxon>Panicum</taxon>
        <taxon>Panicum sect. Panicum</taxon>
    </lineage>
</organism>
<reference evidence="3" key="1">
    <citation type="journal article" date="2019" name="Nat. Commun.">
        <title>The genome of broomcorn millet.</title>
        <authorList>
            <person name="Zou C."/>
            <person name="Miki D."/>
            <person name="Li D."/>
            <person name="Tang Q."/>
            <person name="Xiao L."/>
            <person name="Rajput S."/>
            <person name="Deng P."/>
            <person name="Jia W."/>
            <person name="Huang R."/>
            <person name="Zhang M."/>
            <person name="Sun Y."/>
            <person name="Hu J."/>
            <person name="Fu X."/>
            <person name="Schnable P.S."/>
            <person name="Li F."/>
            <person name="Zhang H."/>
            <person name="Feng B."/>
            <person name="Zhu X."/>
            <person name="Liu R."/>
            <person name="Schnable J.C."/>
            <person name="Zhu J.-K."/>
            <person name="Zhang H."/>
        </authorList>
    </citation>
    <scope>NUCLEOTIDE SEQUENCE [LARGE SCALE GENOMIC DNA]</scope>
</reference>
<dbReference type="OrthoDB" id="690108at2759"/>
<dbReference type="Pfam" id="PF08387">
    <property type="entry name" value="FBD"/>
    <property type="match status" value="1"/>
</dbReference>
<feature type="domain" description="FBD" evidence="1">
    <location>
        <begin position="184"/>
        <end position="220"/>
    </location>
</feature>
<evidence type="ECO:0000313" key="2">
    <source>
        <dbReference type="EMBL" id="RLM87292.1"/>
    </source>
</evidence>